<dbReference type="InterPro" id="IPR006330">
    <property type="entry name" value="Ado/ade_deaminase"/>
</dbReference>
<comment type="similarity">
    <text evidence="2">Belongs to the metallo-dependent hydrolases superfamily. Adenosine and AMP deaminases family.</text>
</comment>
<keyword evidence="3" id="KW-0479">Metal-binding</keyword>
<dbReference type="PANTHER" id="PTHR43114">
    <property type="entry name" value="ADENINE DEAMINASE"/>
    <property type="match status" value="1"/>
</dbReference>
<evidence type="ECO:0000256" key="1">
    <source>
        <dbReference type="ARBA" id="ARBA00001947"/>
    </source>
</evidence>
<dbReference type="SUPFAM" id="SSF51556">
    <property type="entry name" value="Metallo-dependent hydrolases"/>
    <property type="match status" value="1"/>
</dbReference>
<evidence type="ECO:0000256" key="5">
    <source>
        <dbReference type="ARBA" id="ARBA00022833"/>
    </source>
</evidence>
<reference evidence="7 8" key="1">
    <citation type="submission" date="2018-09" db="EMBL/GenBank/DDBJ databases">
        <title>Characterization of the phylogenetic diversity of five novel species belonging to the genus Bifidobacterium.</title>
        <authorList>
            <person name="Lugli G.A."/>
            <person name="Duranti S."/>
            <person name="Milani C."/>
        </authorList>
    </citation>
    <scope>NUCLEOTIDE SEQUENCE [LARGE SCALE GENOMIC DNA]</scope>
    <source>
        <strain evidence="7 8">2036B</strain>
    </source>
</reference>
<dbReference type="InterPro" id="IPR001365">
    <property type="entry name" value="A_deaminase_dom"/>
</dbReference>
<name>A0A430FTC5_9BIFI</name>
<keyword evidence="5" id="KW-0862">Zinc</keyword>
<sequence>MLHEQTVMETIQKLPKAELYAHIEGAMSAELMHELASRNGMRLASRKVSELRAWYTQRGLMESLTVYHESLATLCTHDDFRDLALHYVEYAKRHNIRIAQLAISPQLHMRRGVSFAAMLDGLLEGFQTAEDSLTVKLCLDIQRDLPVQDALEVLTESAPYINAFCGLSMSGSQIGYDCTQFEPIFERAHLYGLRCMVEAGTEAAPSDILHALGSLHPSQINNALHAADDERVLRYLALAHMPVTLSPLALEHKGDIHCIDDMPLYSFLDAQVSLAMCSIAPELYGSLTENYLALHQLGLSLNDIAELAVSAFDLLCDDDLEFMHYQRAVRDWQAEHTHSSLMPVTETLNEFRI</sequence>
<keyword evidence="4" id="KW-0378">Hydrolase</keyword>
<dbReference type="Gene3D" id="3.20.20.140">
    <property type="entry name" value="Metal-dependent hydrolases"/>
    <property type="match status" value="1"/>
</dbReference>
<dbReference type="PANTHER" id="PTHR43114:SF6">
    <property type="entry name" value="ADENINE DEAMINASE"/>
    <property type="match status" value="1"/>
</dbReference>
<gene>
    <name evidence="7" type="ORF">D2E26_0640</name>
</gene>
<dbReference type="Pfam" id="PF00962">
    <property type="entry name" value="A_deaminase"/>
    <property type="match status" value="1"/>
</dbReference>
<organism evidence="7 8">
    <name type="scientific">Bifidobacterium dolichotidis</name>
    <dbReference type="NCBI Taxonomy" id="2306976"/>
    <lineage>
        <taxon>Bacteria</taxon>
        <taxon>Bacillati</taxon>
        <taxon>Actinomycetota</taxon>
        <taxon>Actinomycetes</taxon>
        <taxon>Bifidobacteriales</taxon>
        <taxon>Bifidobacteriaceae</taxon>
        <taxon>Bifidobacterium</taxon>
    </lineage>
</organism>
<dbReference type="EMBL" id="QXGM01000001">
    <property type="protein sequence ID" value="RSX56077.1"/>
    <property type="molecule type" value="Genomic_DNA"/>
</dbReference>
<evidence type="ECO:0000313" key="8">
    <source>
        <dbReference type="Proteomes" id="UP000287609"/>
    </source>
</evidence>
<dbReference type="InterPro" id="IPR032466">
    <property type="entry name" value="Metal_Hydrolase"/>
</dbReference>
<dbReference type="OrthoDB" id="105475at2"/>
<evidence type="ECO:0000256" key="3">
    <source>
        <dbReference type="ARBA" id="ARBA00022723"/>
    </source>
</evidence>
<evidence type="ECO:0000256" key="2">
    <source>
        <dbReference type="ARBA" id="ARBA00006676"/>
    </source>
</evidence>
<proteinExistence type="inferred from homology"/>
<keyword evidence="8" id="KW-1185">Reference proteome</keyword>
<evidence type="ECO:0000313" key="7">
    <source>
        <dbReference type="EMBL" id="RSX56077.1"/>
    </source>
</evidence>
<accession>A0A430FTC5</accession>
<feature type="domain" description="Adenosine deaminase" evidence="6">
    <location>
        <begin position="15"/>
        <end position="312"/>
    </location>
</feature>
<comment type="caution">
    <text evidence="7">The sequence shown here is derived from an EMBL/GenBank/DDBJ whole genome shotgun (WGS) entry which is preliminary data.</text>
</comment>
<dbReference type="GO" id="GO:0046872">
    <property type="term" value="F:metal ion binding"/>
    <property type="evidence" value="ECO:0007669"/>
    <property type="project" value="UniProtKB-KW"/>
</dbReference>
<dbReference type="GO" id="GO:0000034">
    <property type="term" value="F:adenine deaminase activity"/>
    <property type="evidence" value="ECO:0007669"/>
    <property type="project" value="TreeGrafter"/>
</dbReference>
<protein>
    <submittedName>
        <fullName evidence="7">Adenosine deaminase</fullName>
    </submittedName>
</protein>
<dbReference type="Proteomes" id="UP000287609">
    <property type="component" value="Unassembled WGS sequence"/>
</dbReference>
<dbReference type="GO" id="GO:0043103">
    <property type="term" value="P:hypoxanthine salvage"/>
    <property type="evidence" value="ECO:0007669"/>
    <property type="project" value="TreeGrafter"/>
</dbReference>
<dbReference type="AlphaFoldDB" id="A0A430FTC5"/>
<comment type="cofactor">
    <cofactor evidence="1">
        <name>Zn(2+)</name>
        <dbReference type="ChEBI" id="CHEBI:29105"/>
    </cofactor>
</comment>
<dbReference type="GO" id="GO:0005829">
    <property type="term" value="C:cytosol"/>
    <property type="evidence" value="ECO:0007669"/>
    <property type="project" value="TreeGrafter"/>
</dbReference>
<evidence type="ECO:0000256" key="4">
    <source>
        <dbReference type="ARBA" id="ARBA00022801"/>
    </source>
</evidence>
<dbReference type="GO" id="GO:0006146">
    <property type="term" value="P:adenine catabolic process"/>
    <property type="evidence" value="ECO:0007669"/>
    <property type="project" value="TreeGrafter"/>
</dbReference>
<evidence type="ECO:0000259" key="6">
    <source>
        <dbReference type="Pfam" id="PF00962"/>
    </source>
</evidence>